<accession>A0ABT3GFP3</accession>
<dbReference type="InterPro" id="IPR009056">
    <property type="entry name" value="Cyt_c-like_dom"/>
</dbReference>
<protein>
    <submittedName>
        <fullName evidence="6">DUF1080 domain-containing protein</fullName>
    </submittedName>
</protein>
<dbReference type="SUPFAM" id="SSF49785">
    <property type="entry name" value="Galactose-binding domain-like"/>
    <property type="match status" value="1"/>
</dbReference>
<proteinExistence type="predicted"/>
<evidence type="ECO:0000313" key="7">
    <source>
        <dbReference type="Proteomes" id="UP001320876"/>
    </source>
</evidence>
<evidence type="ECO:0000256" key="2">
    <source>
        <dbReference type="ARBA" id="ARBA00022723"/>
    </source>
</evidence>
<dbReference type="EMBL" id="JAPDDT010000002">
    <property type="protein sequence ID" value="MCW1922432.1"/>
    <property type="molecule type" value="Genomic_DNA"/>
</dbReference>
<dbReference type="PANTHER" id="PTHR33546">
    <property type="entry name" value="LARGE, MULTIFUNCTIONAL SECRETED PROTEIN-RELATED"/>
    <property type="match status" value="1"/>
</dbReference>
<dbReference type="Proteomes" id="UP001320876">
    <property type="component" value="Unassembled WGS sequence"/>
</dbReference>
<dbReference type="InterPro" id="IPR010496">
    <property type="entry name" value="AL/BT2_dom"/>
</dbReference>
<dbReference type="Gene3D" id="2.60.120.560">
    <property type="entry name" value="Exo-inulinase, domain 1"/>
    <property type="match status" value="1"/>
</dbReference>
<evidence type="ECO:0000259" key="5">
    <source>
        <dbReference type="PROSITE" id="PS51007"/>
    </source>
</evidence>
<dbReference type="NCBIfam" id="TIGR02603">
    <property type="entry name" value="CxxCH_TIGR02603"/>
    <property type="match status" value="1"/>
</dbReference>
<dbReference type="PROSITE" id="PS51007">
    <property type="entry name" value="CYTC"/>
    <property type="match status" value="1"/>
</dbReference>
<dbReference type="InterPro" id="IPR008979">
    <property type="entry name" value="Galactose-bd-like_sf"/>
</dbReference>
<dbReference type="SUPFAM" id="SSF46626">
    <property type="entry name" value="Cytochrome c"/>
    <property type="match status" value="1"/>
</dbReference>
<dbReference type="Pfam" id="PF06439">
    <property type="entry name" value="3keto-disac_hyd"/>
    <property type="match status" value="1"/>
</dbReference>
<comment type="caution">
    <text evidence="6">The sequence shown here is derived from an EMBL/GenBank/DDBJ whole genome shotgun (WGS) entry which is preliminary data.</text>
</comment>
<dbReference type="Pfam" id="PF00034">
    <property type="entry name" value="Cytochrom_C"/>
    <property type="match status" value="1"/>
</dbReference>
<evidence type="ECO:0000256" key="1">
    <source>
        <dbReference type="ARBA" id="ARBA00022617"/>
    </source>
</evidence>
<feature type="domain" description="Cytochrome c" evidence="5">
    <location>
        <begin position="1062"/>
        <end position="1199"/>
    </location>
</feature>
<dbReference type="RefSeq" id="WP_264486540.1">
    <property type="nucleotide sequence ID" value="NZ_JAPDDT010000002.1"/>
</dbReference>
<gene>
    <name evidence="6" type="ORF">OKA05_07690</name>
</gene>
<dbReference type="Gene3D" id="1.10.760.10">
    <property type="entry name" value="Cytochrome c-like domain"/>
    <property type="match status" value="1"/>
</dbReference>
<organism evidence="6 7">
    <name type="scientific">Luteolibacter arcticus</name>
    <dbReference type="NCBI Taxonomy" id="1581411"/>
    <lineage>
        <taxon>Bacteria</taxon>
        <taxon>Pseudomonadati</taxon>
        <taxon>Verrucomicrobiota</taxon>
        <taxon>Verrucomicrobiia</taxon>
        <taxon>Verrucomicrobiales</taxon>
        <taxon>Verrucomicrobiaceae</taxon>
        <taxon>Luteolibacter</taxon>
    </lineage>
</organism>
<reference evidence="6 7" key="1">
    <citation type="submission" date="2022-10" db="EMBL/GenBank/DDBJ databases">
        <title>Luteolibacter arcticus strain CCTCC AB 2014275, whole genome shotgun sequencing project.</title>
        <authorList>
            <person name="Zhao G."/>
            <person name="Shen L."/>
        </authorList>
    </citation>
    <scope>NUCLEOTIDE SEQUENCE [LARGE SCALE GENOMIC DNA]</scope>
    <source>
        <strain evidence="6 7">CCTCC AB 2014275</strain>
    </source>
</reference>
<dbReference type="InterPro" id="IPR011042">
    <property type="entry name" value="6-blade_b-propeller_TolB-like"/>
</dbReference>
<dbReference type="SUPFAM" id="SSF50952">
    <property type="entry name" value="Soluble quinoprotein glucose dehydrogenase"/>
    <property type="match status" value="1"/>
</dbReference>
<evidence type="ECO:0000313" key="6">
    <source>
        <dbReference type="EMBL" id="MCW1922432.1"/>
    </source>
</evidence>
<evidence type="ECO:0000256" key="3">
    <source>
        <dbReference type="ARBA" id="ARBA00023004"/>
    </source>
</evidence>
<keyword evidence="2 4" id="KW-0479">Metal-binding</keyword>
<evidence type="ECO:0000256" key="4">
    <source>
        <dbReference type="PROSITE-ProRule" id="PRU00433"/>
    </source>
</evidence>
<dbReference type="Gene3D" id="2.60.120.260">
    <property type="entry name" value="Galactose-binding domain-like"/>
    <property type="match status" value="1"/>
</dbReference>
<keyword evidence="7" id="KW-1185">Reference proteome</keyword>
<dbReference type="Gene3D" id="2.120.10.30">
    <property type="entry name" value="TolB, C-terminal domain"/>
    <property type="match status" value="1"/>
</dbReference>
<name>A0ABT3GFP3_9BACT</name>
<dbReference type="PANTHER" id="PTHR33546:SF1">
    <property type="entry name" value="LARGE, MULTIFUNCTIONAL SECRETED PROTEIN"/>
    <property type="match status" value="1"/>
</dbReference>
<dbReference type="InterPro" id="IPR036909">
    <property type="entry name" value="Cyt_c-like_dom_sf"/>
</dbReference>
<dbReference type="InterPro" id="IPR013427">
    <property type="entry name" value="Haem-bd_dom_put"/>
</dbReference>
<sequence length="1199" mass="131860">MQRFASTLSLFLIALPLHGQEWKPLFNGRDLDGWTGDPRLWRVENGVLVGETDDAGRKLAANSFLIWKGGEVADFEVEYQARVTGNNNSGMQYRSRVLDPKQWVVGGYQMDLHPEPKYLGMLYEEKGRGIACESGQKVDLADKPKVTGSLDRPATNLAEWNTYRIVAKGDTATHYINDKPVAEIHDVDAAKRSLKGVLALQVHAGPAMKAEFKGLRLRTFTPAPVAVPPKATAAAQAGEPTISWIWQNAKPASDQKVYFRREFALPRDIISASLAVTCDNWQRVWVNGNDLGWTSEWGAPANHDVMKHIVQGGRNVIAVEGRNQDGSAGMALRFTATLKGGRKAWIVSDEKWQTALEAPRGWQEPRFSPRDWTPAVPVGKMGDGPWGMVLQPDAGGGTMPVDVSDKYQLLPGFKLERLYQVPNIQGSWVAMTVDGTGRLLCADQYGKIYRVTPATKPDQETVVTPTSIPLAGAHGLLWHQGVLWVTVNEGPEPAGVYRVTDSDRDGEPDKAERVLAVKGNGEHGPHALVPSPDGKFIYFVAGNFTDLPEMKDSMVPKVWKEDQLLPRRPDARGHAQDRFAPGGWVARCNLDGSNWTLVGMGFRNTYDIAFNDRGDLFGYDSDMEWDLGMPWYRPTRIGHIVPGSEFGWRHGTGPWPTYYEDSMPPLVELGPGSPTGMLSGKDAKFPAKYQRALYAFDWTYATIHAVHLTPDGASYKAEREEFLAGTGLPLTDAAIGKDGSMYFMTGGRRTASALWRVTYTGNESVAPVPFAAKEAELVGKEGAWEGLASKDRIERFNSRIAIEHAGPGQIAQKLAGENDPWKVIEGAIALARVGSASQRSVSLEALLRLDWAKLDVAQKINWLRAAGLAFARHGEPTTDERTKVIGKIDAAFPSNQSDVDRELCRMLSYLQAPGIVGRTLALMDTTGPSPAPDWLAVAERNAQYGGDVKKMISNLPPAQVIHYMYCLRVVKGPWSQEDRKRFFAWFGRLVEKSGGASYAGFIQDLRKQTLETATPEEREWIQKMAPVVTANPLANLPPVQGPGREWTVTEIEKLAATGLTGRNKENGKKMYQASLCAACHRFDGEGGSAGPDLTAVGGRFSVKDLAEAILEPSKVVSDQYAFDTIIKHDGSQVVGKLIEEKDEHWIIATSPFDFSSTSEIERSQIKDIKPSPVSPMPAGLINRLNPDELKDLLAYLLAK</sequence>
<dbReference type="InterPro" id="IPR011041">
    <property type="entry name" value="Quinoprot_gluc/sorb_DH_b-prop"/>
</dbReference>
<keyword evidence="3 4" id="KW-0408">Iron</keyword>
<keyword evidence="1 4" id="KW-0349">Heme</keyword>